<feature type="domain" description="PhoU" evidence="2">
    <location>
        <begin position="3"/>
        <end position="42"/>
    </location>
</feature>
<accession>A0A2Z5G9X5</accession>
<comment type="similarity">
    <text evidence="1">Belongs to the PhoU family.</text>
</comment>
<protein>
    <submittedName>
        <fullName evidence="3">Phosphate transport system regulatory protein PhoU</fullName>
    </submittedName>
</protein>
<dbReference type="InterPro" id="IPR038078">
    <property type="entry name" value="PhoU-like_sf"/>
</dbReference>
<dbReference type="InterPro" id="IPR026022">
    <property type="entry name" value="PhoU_dom"/>
</dbReference>
<sequence>MAYELLAKEQPMAVDLRFILSVIKINSDLERIGDQSMGIARRTLDLLAYDNAELPVDVAGMGEGASRMMVRTAVQDSLRQKLQEAADLCGRLLAHLEEIPATSLVSAPTAELSKQRP</sequence>
<dbReference type="PANTHER" id="PTHR42930">
    <property type="entry name" value="PHOSPHATE-SPECIFIC TRANSPORT SYSTEM ACCESSORY PROTEIN PHOU"/>
    <property type="match status" value="1"/>
</dbReference>
<evidence type="ECO:0000313" key="3">
    <source>
        <dbReference type="EMBL" id="AXC16072.1"/>
    </source>
</evidence>
<dbReference type="AlphaFoldDB" id="A0A2Z5G9X5"/>
<proteinExistence type="inferred from homology"/>
<keyword evidence="3" id="KW-0614">Plasmid</keyword>
<dbReference type="PANTHER" id="PTHR42930:SF3">
    <property type="entry name" value="PHOSPHATE-SPECIFIC TRANSPORT SYSTEM ACCESSORY PROTEIN PHOU"/>
    <property type="match status" value="1"/>
</dbReference>
<geneLocation type="plasmid" evidence="4">
    <name>pacpol2</name>
</geneLocation>
<evidence type="ECO:0000313" key="4">
    <source>
        <dbReference type="Proteomes" id="UP000253606"/>
    </source>
</evidence>
<dbReference type="Gene3D" id="1.20.58.220">
    <property type="entry name" value="Phosphate transport system protein phou homolog 2, domain 2"/>
    <property type="match status" value="1"/>
</dbReference>
<dbReference type="EMBL" id="CP030842">
    <property type="protein sequence ID" value="AXC16072.1"/>
    <property type="molecule type" value="Genomic_DNA"/>
</dbReference>
<dbReference type="SUPFAM" id="SSF109755">
    <property type="entry name" value="PhoU-like"/>
    <property type="match status" value="1"/>
</dbReference>
<gene>
    <name evidence="3" type="ORF">ACPOL_6864</name>
</gene>
<evidence type="ECO:0000259" key="2">
    <source>
        <dbReference type="Pfam" id="PF01895"/>
    </source>
</evidence>
<dbReference type="InterPro" id="IPR028366">
    <property type="entry name" value="PhoU"/>
</dbReference>
<evidence type="ECO:0000256" key="1">
    <source>
        <dbReference type="ARBA" id="ARBA00008107"/>
    </source>
</evidence>
<dbReference type="Pfam" id="PF01895">
    <property type="entry name" value="PhoU"/>
    <property type="match status" value="1"/>
</dbReference>
<dbReference type="GO" id="GO:0045936">
    <property type="term" value="P:negative regulation of phosphate metabolic process"/>
    <property type="evidence" value="ECO:0007669"/>
    <property type="project" value="InterPro"/>
</dbReference>
<keyword evidence="4" id="KW-1185">Reference proteome</keyword>
<dbReference type="KEGG" id="abas:ACPOL_6864"/>
<dbReference type="GO" id="GO:0030643">
    <property type="term" value="P:intracellular phosphate ion homeostasis"/>
    <property type="evidence" value="ECO:0007669"/>
    <property type="project" value="InterPro"/>
</dbReference>
<organism evidence="3 4">
    <name type="scientific">Acidisarcina polymorpha</name>
    <dbReference type="NCBI Taxonomy" id="2211140"/>
    <lineage>
        <taxon>Bacteria</taxon>
        <taxon>Pseudomonadati</taxon>
        <taxon>Acidobacteriota</taxon>
        <taxon>Terriglobia</taxon>
        <taxon>Terriglobales</taxon>
        <taxon>Acidobacteriaceae</taxon>
        <taxon>Acidisarcina</taxon>
    </lineage>
</organism>
<name>A0A2Z5G9X5_9BACT</name>
<reference evidence="3 4" key="1">
    <citation type="journal article" date="2018" name="Front. Microbiol.">
        <title>Hydrolytic Capabilities as a Key to Environmental Success: Chitinolytic and Cellulolytic Acidobacteria From Acidic Sub-arctic Soils and Boreal Peatlands.</title>
        <authorList>
            <person name="Belova S.E."/>
            <person name="Ravin N.V."/>
            <person name="Pankratov T.A."/>
            <person name="Rakitin A.L."/>
            <person name="Ivanova A.A."/>
            <person name="Beletsky A.V."/>
            <person name="Mardanov A.V."/>
            <person name="Sinninghe Damste J.S."/>
            <person name="Dedysh S.N."/>
        </authorList>
    </citation>
    <scope>NUCLEOTIDE SEQUENCE [LARGE SCALE GENOMIC DNA]</scope>
    <source>
        <strain evidence="3 4">SBC82</strain>
        <plasmid evidence="4">pacpol2</plasmid>
    </source>
</reference>
<dbReference type="Proteomes" id="UP000253606">
    <property type="component" value="Plasmid pACPOL2"/>
</dbReference>